<dbReference type="InterPro" id="IPR004514">
    <property type="entry name" value="Gln-tRNA-synth"/>
</dbReference>
<dbReference type="NCBIfam" id="NF011291">
    <property type="entry name" value="PRK14703.1"/>
    <property type="match status" value="1"/>
</dbReference>
<keyword evidence="2 7" id="KW-0547">Nucleotide-binding</keyword>
<evidence type="ECO:0000256" key="7">
    <source>
        <dbReference type="RuleBase" id="RU363037"/>
    </source>
</evidence>
<organism evidence="11 12">
    <name type="scientific">Butyricicoccus intestinisimiae</name>
    <dbReference type="NCBI Taxonomy" id="2841509"/>
    <lineage>
        <taxon>Bacteria</taxon>
        <taxon>Bacillati</taxon>
        <taxon>Bacillota</taxon>
        <taxon>Clostridia</taxon>
        <taxon>Eubacteriales</taxon>
        <taxon>Butyricicoccaceae</taxon>
        <taxon>Butyricicoccus</taxon>
    </lineage>
</organism>
<dbReference type="GO" id="GO:0016874">
    <property type="term" value="F:ligase activity"/>
    <property type="evidence" value="ECO:0007669"/>
    <property type="project" value="UniProtKB-KW"/>
</dbReference>
<dbReference type="InterPro" id="IPR020059">
    <property type="entry name" value="Glu/Gln-tRNA-synth_Ib_codon-bd"/>
</dbReference>
<protein>
    <recommendedName>
        <fullName evidence="6">Glutamine--tRNA ligase</fullName>
        <ecNumber evidence="6">6.1.1.18</ecNumber>
    </recommendedName>
</protein>
<dbReference type="InterPro" id="IPR050132">
    <property type="entry name" value="Gln/Glu-tRNA_Ligase"/>
</dbReference>
<comment type="caution">
    <text evidence="11">The sequence shown here is derived from an EMBL/GenBank/DDBJ whole genome shotgun (WGS) entry which is preliminary data.</text>
</comment>
<evidence type="ECO:0000256" key="3">
    <source>
        <dbReference type="ARBA" id="ARBA00022840"/>
    </source>
</evidence>
<keyword evidence="5 7" id="KW-0030">Aminoacyl-tRNA synthetase</keyword>
<evidence type="ECO:0000313" key="11">
    <source>
        <dbReference type="EMBL" id="MBU5490997.1"/>
    </source>
</evidence>
<evidence type="ECO:0000259" key="9">
    <source>
        <dbReference type="Pfam" id="PF03950"/>
    </source>
</evidence>
<feature type="domain" description="Glutamyl/glutaminyl-tRNA synthetase class Ib catalytic" evidence="8">
    <location>
        <begin position="24"/>
        <end position="336"/>
    </location>
</feature>
<evidence type="ECO:0000256" key="5">
    <source>
        <dbReference type="ARBA" id="ARBA00023146"/>
    </source>
</evidence>
<dbReference type="InterPro" id="IPR020058">
    <property type="entry name" value="Glu/Gln-tRNA-synth_Ib_cat-dom"/>
</dbReference>
<reference evidence="11 12" key="1">
    <citation type="submission" date="2021-06" db="EMBL/GenBank/DDBJ databases">
        <authorList>
            <person name="Sun Q."/>
            <person name="Li D."/>
        </authorList>
    </citation>
    <scope>NUCLEOTIDE SEQUENCE [LARGE SCALE GENOMIC DNA]</scope>
    <source>
        <strain evidence="11 12">MSJd-7</strain>
    </source>
</reference>
<evidence type="ECO:0000313" key="12">
    <source>
        <dbReference type="Proteomes" id="UP000783588"/>
    </source>
</evidence>
<dbReference type="Pfam" id="PF00749">
    <property type="entry name" value="tRNA-synt_1c"/>
    <property type="match status" value="1"/>
</dbReference>
<dbReference type="PANTHER" id="PTHR43097">
    <property type="entry name" value="GLUTAMINE-TRNA LIGASE"/>
    <property type="match status" value="1"/>
</dbReference>
<evidence type="ECO:0000259" key="10">
    <source>
        <dbReference type="Pfam" id="PF20974"/>
    </source>
</evidence>
<comment type="similarity">
    <text evidence="7">Belongs to the class-I aminoacyl-tRNA synthetase family.</text>
</comment>
<dbReference type="Pfam" id="PF20974">
    <property type="entry name" value="tRNA-synt_1c_C2"/>
    <property type="match status" value="1"/>
</dbReference>
<evidence type="ECO:0000256" key="1">
    <source>
        <dbReference type="ARBA" id="ARBA00022598"/>
    </source>
</evidence>
<evidence type="ECO:0000259" key="8">
    <source>
        <dbReference type="Pfam" id="PF00749"/>
    </source>
</evidence>
<dbReference type="RefSeq" id="WP_216470707.1">
    <property type="nucleotide sequence ID" value="NZ_JAHLQI010000005.1"/>
</dbReference>
<dbReference type="EMBL" id="JAHLQI010000005">
    <property type="protein sequence ID" value="MBU5490997.1"/>
    <property type="molecule type" value="Genomic_DNA"/>
</dbReference>
<dbReference type="Pfam" id="PF03950">
    <property type="entry name" value="tRNA-synt_1c_C"/>
    <property type="match status" value="1"/>
</dbReference>
<feature type="domain" description="tRNA synthetases class I (E and Q) anti-codon binding" evidence="10">
    <location>
        <begin position="457"/>
        <end position="531"/>
    </location>
</feature>
<dbReference type="Proteomes" id="UP000783588">
    <property type="component" value="Unassembled WGS sequence"/>
</dbReference>
<keyword evidence="3 7" id="KW-0067">ATP-binding</keyword>
<keyword evidence="12" id="KW-1185">Reference proteome</keyword>
<gene>
    <name evidence="11" type="ORF">KQI75_10270</name>
</gene>
<dbReference type="InterPro" id="IPR049437">
    <property type="entry name" value="tRNA-synt_1c_C2"/>
</dbReference>
<proteinExistence type="inferred from homology"/>
<keyword evidence="1 7" id="KW-0436">Ligase</keyword>
<dbReference type="NCBIfam" id="TIGR00440">
    <property type="entry name" value="glnS"/>
    <property type="match status" value="1"/>
</dbReference>
<sequence length="558" mass="63734">MEFASNFLHEIIDEDIANGLTERIHTRFPPEPNGYLHIGSAKAIYINWSVAQKYNGLFNLRFDDTNPVREDDEYVQAILQDVEWLTGSQPSGGIFYGSDYFDKCYECAEYLIKQGKAYVCDLSQEEMRAYRGSLTEPGKNSPYRDRSVEENLKLFEEMRAGKYEQGAKTLRAKIDMASPNMNMRDPAIYRIVYATHHRIGNKWCIYPLYDFAHPIQDAMEHITHSMCSIEFKNHRPLYEWVVDNCAPCLPSHPKQREFARLNVTHTVMSKRYLRELVETGKVDGWDDPRMPTLCGLRRRGYTPSAILDFVTRAGVSTTDSLVDIRLLEHCIREELNTTALRRMAVTEPVKLVVTNYPEDKEETFAVANNPKDESAGTREVPFSRELWIEKSDFAIVPPPKFKRLKPDGEVRLMGAYIVKCNEVITDDNGEVVEIHCTADLETGNGNPVDGRKVRGNIHWVSAKHAVDADLNLFDNLFTLENTGSVPEGTNYLDYLNPESKKVLTGCKLEQSVKDVPAGTRMQFVRMGYYMQDTKPSENGGLSFNRIVSLKDSFKPDKK</sequence>
<name>A0ABS6ETG6_9FIRM</name>
<dbReference type="EC" id="6.1.1.18" evidence="6"/>
<evidence type="ECO:0000256" key="6">
    <source>
        <dbReference type="NCBIfam" id="TIGR00440"/>
    </source>
</evidence>
<evidence type="ECO:0000256" key="2">
    <source>
        <dbReference type="ARBA" id="ARBA00022741"/>
    </source>
</evidence>
<feature type="domain" description="Glutamyl/glutaminyl-tRNA synthetase class Ib anti-codon binding" evidence="9">
    <location>
        <begin position="339"/>
        <end position="439"/>
    </location>
</feature>
<keyword evidence="4 7" id="KW-0648">Protein biosynthesis</keyword>
<accession>A0ABS6ETG6</accession>
<dbReference type="PANTHER" id="PTHR43097:SF5">
    <property type="entry name" value="GLUTAMATE--TRNA LIGASE"/>
    <property type="match status" value="1"/>
</dbReference>
<evidence type="ECO:0000256" key="4">
    <source>
        <dbReference type="ARBA" id="ARBA00022917"/>
    </source>
</evidence>